<evidence type="ECO:0000313" key="5">
    <source>
        <dbReference type="Proteomes" id="UP000628442"/>
    </source>
</evidence>
<dbReference type="EMBL" id="BMWV01000023">
    <property type="protein sequence ID" value="GGY68003.1"/>
    <property type="molecule type" value="Genomic_DNA"/>
</dbReference>
<dbReference type="RefSeq" id="WP_131147398.1">
    <property type="nucleotide sequence ID" value="NZ_BMWV01000023.1"/>
</dbReference>
<evidence type="ECO:0000259" key="1">
    <source>
        <dbReference type="Pfam" id="PF01522"/>
    </source>
</evidence>
<dbReference type="SUPFAM" id="SSF88713">
    <property type="entry name" value="Glycoside hydrolase/deacetylase"/>
    <property type="match status" value="1"/>
</dbReference>
<dbReference type="InterPro" id="IPR002509">
    <property type="entry name" value="NODB_dom"/>
</dbReference>
<dbReference type="EMBL" id="CP036401">
    <property type="protein sequence ID" value="QBI03295.1"/>
    <property type="molecule type" value="Genomic_DNA"/>
</dbReference>
<reference evidence="2" key="3">
    <citation type="submission" date="2022-12" db="EMBL/GenBank/DDBJ databases">
        <authorList>
            <person name="Sun Q."/>
            <person name="Kim S."/>
        </authorList>
    </citation>
    <scope>NUCLEOTIDE SEQUENCE</scope>
    <source>
        <strain evidence="2">KCTC 12343</strain>
    </source>
</reference>
<evidence type="ECO:0000313" key="4">
    <source>
        <dbReference type="Proteomes" id="UP000292307"/>
    </source>
</evidence>
<dbReference type="Gene3D" id="3.20.20.370">
    <property type="entry name" value="Glycoside hydrolase/deacetylase"/>
    <property type="match status" value="1"/>
</dbReference>
<reference evidence="3 4" key="2">
    <citation type="submission" date="2019-02" db="EMBL/GenBank/DDBJ databases">
        <title>Draft Genome Sequences of Six Type Strains of the Genus Massilia.</title>
        <authorList>
            <person name="Miess H."/>
            <person name="Frediansyhah A."/>
            <person name="Gross H."/>
        </authorList>
    </citation>
    <scope>NUCLEOTIDE SEQUENCE [LARGE SCALE GENOMIC DNA]</scope>
    <source>
        <strain evidence="3 4">DSM 17472</strain>
    </source>
</reference>
<sequence>MSLGDFVRNAQILGLLDKTDKPDTSAYLPSGQPTTITRPVKRAGKVVALFSVATWGQNGGVPAVKENYSGYDASGNQLPVASITSQPNILKYVTAGNGNEEIILSAPGTNLLTTALDGRIGLWVYIENQPGYEPGGTLNGSIAIALKTSGAGFALQVGFNSNQLIEGWNFLSFVMEDPAAYVPGSGVSEDHPFGVSPTVFNGAEANIKALPIAGIKIALAGWTGATLYFDSLITDWKTEPQMVLGTDVTEDKLTSITLPLFAQYGWVGYTAAPKRVWEAPASKTVTDWSSGNALLKAAYDAGWDCTNHTTNHLANGTLTNPAEIAYEINAVNAYYRNQGMTRGGEFYCSPQSSTSRLAEKVIKNLGIKLQRHARKMNVAVTAFGVPNIHHVGASDIGNHTSSCVINVTGGVTSTVNGLQQFSKIKRVIDVIVRYGDTWFPFWHTISVVDTGSGEDLTGSTLAITRSAFEKSMAYIRALELEGKLRVCDGITGFYYGMDRK</sequence>
<protein>
    <recommendedName>
        <fullName evidence="1">NodB homology domain-containing protein</fullName>
    </recommendedName>
</protein>
<evidence type="ECO:0000313" key="3">
    <source>
        <dbReference type="EMBL" id="QBI03295.1"/>
    </source>
</evidence>
<dbReference type="Pfam" id="PF01522">
    <property type="entry name" value="Polysacc_deac_1"/>
    <property type="match status" value="1"/>
</dbReference>
<gene>
    <name evidence="3" type="ORF">EYF70_22545</name>
    <name evidence="2" type="ORF">GCM10007387_57730</name>
</gene>
<feature type="domain" description="NodB homology" evidence="1">
    <location>
        <begin position="288"/>
        <end position="368"/>
    </location>
</feature>
<dbReference type="GO" id="GO:0016810">
    <property type="term" value="F:hydrolase activity, acting on carbon-nitrogen (but not peptide) bonds"/>
    <property type="evidence" value="ECO:0007669"/>
    <property type="project" value="InterPro"/>
</dbReference>
<accession>A0A411X354</accession>
<name>A0A411X354_9BURK</name>
<organism evidence="2 5">
    <name type="scientific">Pseudoduganella albidiflava</name>
    <dbReference type="NCBI Taxonomy" id="321983"/>
    <lineage>
        <taxon>Bacteria</taxon>
        <taxon>Pseudomonadati</taxon>
        <taxon>Pseudomonadota</taxon>
        <taxon>Betaproteobacteria</taxon>
        <taxon>Burkholderiales</taxon>
        <taxon>Oxalobacteraceae</taxon>
        <taxon>Telluria group</taxon>
        <taxon>Pseudoduganella</taxon>
    </lineage>
</organism>
<reference evidence="2" key="1">
    <citation type="journal article" date="2014" name="Int. J. Syst. Evol. Microbiol.">
        <title>Complete genome sequence of Corynebacterium casei LMG S-19264T (=DSM 44701T), isolated from a smear-ripened cheese.</title>
        <authorList>
            <consortium name="US DOE Joint Genome Institute (JGI-PGF)"/>
            <person name="Walter F."/>
            <person name="Albersmeier A."/>
            <person name="Kalinowski J."/>
            <person name="Ruckert C."/>
        </authorList>
    </citation>
    <scope>NUCLEOTIDE SEQUENCE</scope>
    <source>
        <strain evidence="2">KCTC 12343</strain>
    </source>
</reference>
<dbReference type="Proteomes" id="UP000292307">
    <property type="component" value="Chromosome"/>
</dbReference>
<dbReference type="AlphaFoldDB" id="A0A411X354"/>
<dbReference type="OrthoDB" id="5838973at2"/>
<dbReference type="GO" id="GO:0005975">
    <property type="term" value="P:carbohydrate metabolic process"/>
    <property type="evidence" value="ECO:0007669"/>
    <property type="project" value="InterPro"/>
</dbReference>
<dbReference type="Proteomes" id="UP000628442">
    <property type="component" value="Unassembled WGS sequence"/>
</dbReference>
<evidence type="ECO:0000313" key="2">
    <source>
        <dbReference type="EMBL" id="GGY68003.1"/>
    </source>
</evidence>
<dbReference type="InterPro" id="IPR011330">
    <property type="entry name" value="Glyco_hydro/deAcase_b/a-brl"/>
</dbReference>
<proteinExistence type="predicted"/>
<keyword evidence="4" id="KW-1185">Reference proteome</keyword>